<dbReference type="Pfam" id="PF13947">
    <property type="entry name" value="GUB_WAK_bind"/>
    <property type="match status" value="1"/>
</dbReference>
<dbReference type="Proteomes" id="UP001396334">
    <property type="component" value="Unassembled WGS sequence"/>
</dbReference>
<protein>
    <recommendedName>
        <fullName evidence="7">Wall-associated receptor kinase galacturonan-binding domain-containing protein</fullName>
    </recommendedName>
</protein>
<evidence type="ECO:0000256" key="6">
    <source>
        <dbReference type="SAM" id="SignalP"/>
    </source>
</evidence>
<evidence type="ECO:0000256" key="5">
    <source>
        <dbReference type="ARBA" id="ARBA00023136"/>
    </source>
</evidence>
<keyword evidence="3 6" id="KW-0732">Signal</keyword>
<feature type="signal peptide" evidence="6">
    <location>
        <begin position="1"/>
        <end position="28"/>
    </location>
</feature>
<gene>
    <name evidence="8" type="ORF">V6N11_042247</name>
</gene>
<evidence type="ECO:0000313" key="9">
    <source>
        <dbReference type="Proteomes" id="UP001396334"/>
    </source>
</evidence>
<keyword evidence="4" id="KW-1133">Transmembrane helix</keyword>
<dbReference type="EMBL" id="JBBPBN010000030">
    <property type="protein sequence ID" value="KAK9004791.1"/>
    <property type="molecule type" value="Genomic_DNA"/>
</dbReference>
<name>A0ABR2QWF2_9ROSI</name>
<evidence type="ECO:0000313" key="8">
    <source>
        <dbReference type="EMBL" id="KAK9004791.1"/>
    </source>
</evidence>
<feature type="domain" description="Wall-associated receptor kinase galacturonan-binding" evidence="7">
    <location>
        <begin position="38"/>
        <end position="100"/>
    </location>
</feature>
<keyword evidence="2" id="KW-0812">Transmembrane</keyword>
<accession>A0ABR2QWF2</accession>
<evidence type="ECO:0000256" key="1">
    <source>
        <dbReference type="ARBA" id="ARBA00004167"/>
    </source>
</evidence>
<reference evidence="8 9" key="1">
    <citation type="journal article" date="2024" name="G3 (Bethesda)">
        <title>Genome assembly of Hibiscus sabdariffa L. provides insights into metabolisms of medicinal natural products.</title>
        <authorList>
            <person name="Kim T."/>
        </authorList>
    </citation>
    <scope>NUCLEOTIDE SEQUENCE [LARGE SCALE GENOMIC DNA]</scope>
    <source>
        <strain evidence="8">TK-2024</strain>
        <tissue evidence="8">Old leaves</tissue>
    </source>
</reference>
<sequence length="244" mass="27553">MTRPKQPLFWLLLHLLALALSFFPHACTARIAGKYKRCGFTLCGNLNISNPFRLKSLPHSCGMQSFELVCDNNRAILPGENGNFYVQHISYVKHTIQLVDVNLVNQNCSLPLSSLPLRFTFNGTLSQPETDYYSYYNYSEIYVVECSRKMNESWSGVNYIDASRCSSSPPTTDFFYYFLDGKTAPSGLHPSCTVEARVPSSLHNISGASTSDIYKNLMIGVQLRWPPKFHGDSWWLQPNSAVNV</sequence>
<keyword evidence="9" id="KW-1185">Reference proteome</keyword>
<organism evidence="8 9">
    <name type="scientific">Hibiscus sabdariffa</name>
    <name type="common">roselle</name>
    <dbReference type="NCBI Taxonomy" id="183260"/>
    <lineage>
        <taxon>Eukaryota</taxon>
        <taxon>Viridiplantae</taxon>
        <taxon>Streptophyta</taxon>
        <taxon>Embryophyta</taxon>
        <taxon>Tracheophyta</taxon>
        <taxon>Spermatophyta</taxon>
        <taxon>Magnoliopsida</taxon>
        <taxon>eudicotyledons</taxon>
        <taxon>Gunneridae</taxon>
        <taxon>Pentapetalae</taxon>
        <taxon>rosids</taxon>
        <taxon>malvids</taxon>
        <taxon>Malvales</taxon>
        <taxon>Malvaceae</taxon>
        <taxon>Malvoideae</taxon>
        <taxon>Hibiscus</taxon>
    </lineage>
</organism>
<feature type="chain" id="PRO_5045870336" description="Wall-associated receptor kinase galacturonan-binding domain-containing protein" evidence="6">
    <location>
        <begin position="29"/>
        <end position="244"/>
    </location>
</feature>
<evidence type="ECO:0000259" key="7">
    <source>
        <dbReference type="Pfam" id="PF13947"/>
    </source>
</evidence>
<comment type="caution">
    <text evidence="8">The sequence shown here is derived from an EMBL/GenBank/DDBJ whole genome shotgun (WGS) entry which is preliminary data.</text>
</comment>
<proteinExistence type="predicted"/>
<dbReference type="InterPro" id="IPR025287">
    <property type="entry name" value="WAK_GUB"/>
</dbReference>
<comment type="subcellular location">
    <subcellularLocation>
        <location evidence="1">Membrane</location>
        <topology evidence="1">Single-pass membrane protein</topology>
    </subcellularLocation>
</comment>
<dbReference type="PANTHER" id="PTHR33138">
    <property type="entry name" value="OS01G0690200 PROTEIN"/>
    <property type="match status" value="1"/>
</dbReference>
<dbReference type="PANTHER" id="PTHR33138:SF60">
    <property type="entry name" value="PROTEIN KINASE DOMAIN-CONTAINING PROTEIN"/>
    <property type="match status" value="1"/>
</dbReference>
<evidence type="ECO:0000256" key="2">
    <source>
        <dbReference type="ARBA" id="ARBA00022692"/>
    </source>
</evidence>
<keyword evidence="5" id="KW-0472">Membrane</keyword>
<evidence type="ECO:0000256" key="4">
    <source>
        <dbReference type="ARBA" id="ARBA00022989"/>
    </source>
</evidence>
<evidence type="ECO:0000256" key="3">
    <source>
        <dbReference type="ARBA" id="ARBA00022729"/>
    </source>
</evidence>